<proteinExistence type="predicted"/>
<dbReference type="SUPFAM" id="SSF48498">
    <property type="entry name" value="Tetracyclin repressor-like, C-terminal domain"/>
    <property type="match status" value="1"/>
</dbReference>
<dbReference type="PANTHER" id="PTHR30055:SF220">
    <property type="entry name" value="TETR-FAMILY REGULATORY PROTEIN"/>
    <property type="match status" value="1"/>
</dbReference>
<dbReference type="InterPro" id="IPR009057">
    <property type="entry name" value="Homeodomain-like_sf"/>
</dbReference>
<evidence type="ECO:0000256" key="1">
    <source>
        <dbReference type="ARBA" id="ARBA00023015"/>
    </source>
</evidence>
<dbReference type="GO" id="GO:0000976">
    <property type="term" value="F:transcription cis-regulatory region binding"/>
    <property type="evidence" value="ECO:0007669"/>
    <property type="project" value="TreeGrafter"/>
</dbReference>
<keyword evidence="3" id="KW-0804">Transcription</keyword>
<dbReference type="AlphaFoldDB" id="A0A418SK49"/>
<reference evidence="4 5" key="1">
    <citation type="submission" date="2020-08" db="EMBL/GenBank/DDBJ databases">
        <title>Genome sequence of Rhodobacteraceae bacterium Lw-13e.</title>
        <authorList>
            <person name="Poehlein A."/>
            <person name="Wolter L."/>
            <person name="Daniel R."/>
            <person name="Brinkhoff T."/>
        </authorList>
    </citation>
    <scope>NUCLEOTIDE SEQUENCE [LARGE SCALE GENOMIC DNA]</scope>
    <source>
        <strain evidence="4 5">Lw-13e</strain>
    </source>
</reference>
<sequence length="208" mass="22593">MDQNFNSVKIKRDYHHGDLKQALIDSALAVLADKGVEAFSLRETARRAGVSPAAPKHHFTDTKGLLTTLAAIAFARLADELESADQAAGQGRRDRLMAQAAAYIDFATAQRALFDLMWRAPLLDLDDEGLLKEKARAFDCPDRLIRGADAPRIPHDDPAMAPTIASWSLVHGYVRLSLDGGLGHHLNTPATLSETLLPSMLDMLGTAN</sequence>
<dbReference type="InterPro" id="IPR001647">
    <property type="entry name" value="HTH_TetR"/>
</dbReference>
<dbReference type="OrthoDB" id="7056813at2"/>
<dbReference type="EMBL" id="CP060436">
    <property type="protein sequence ID" value="QPM92177.1"/>
    <property type="molecule type" value="Genomic_DNA"/>
</dbReference>
<dbReference type="Proteomes" id="UP000283786">
    <property type="component" value="Chromosome"/>
</dbReference>
<organism evidence="4 5">
    <name type="scientific">Pseudooceanicola algae</name>
    <dbReference type="NCBI Taxonomy" id="1537215"/>
    <lineage>
        <taxon>Bacteria</taxon>
        <taxon>Pseudomonadati</taxon>
        <taxon>Pseudomonadota</taxon>
        <taxon>Alphaproteobacteria</taxon>
        <taxon>Rhodobacterales</taxon>
        <taxon>Paracoccaceae</taxon>
        <taxon>Pseudooceanicola</taxon>
    </lineage>
</organism>
<dbReference type="InterPro" id="IPR050109">
    <property type="entry name" value="HTH-type_TetR-like_transc_reg"/>
</dbReference>
<evidence type="ECO:0000256" key="2">
    <source>
        <dbReference type="ARBA" id="ARBA00023125"/>
    </source>
</evidence>
<dbReference type="Gene3D" id="1.10.357.10">
    <property type="entry name" value="Tetracycline Repressor, domain 2"/>
    <property type="match status" value="1"/>
</dbReference>
<dbReference type="KEGG" id="palw:PSAL_034410"/>
<dbReference type="Pfam" id="PF00440">
    <property type="entry name" value="TetR_N"/>
    <property type="match status" value="1"/>
</dbReference>
<accession>A0A418SK49</accession>
<evidence type="ECO:0000313" key="5">
    <source>
        <dbReference type="Proteomes" id="UP000283786"/>
    </source>
</evidence>
<dbReference type="PROSITE" id="PS50977">
    <property type="entry name" value="HTH_TETR_2"/>
    <property type="match status" value="1"/>
</dbReference>
<dbReference type="Pfam" id="PF13305">
    <property type="entry name" value="TetR_C_33"/>
    <property type="match status" value="1"/>
</dbReference>
<dbReference type="PANTHER" id="PTHR30055">
    <property type="entry name" value="HTH-TYPE TRANSCRIPTIONAL REGULATOR RUTR"/>
    <property type="match status" value="1"/>
</dbReference>
<dbReference type="GO" id="GO:0003700">
    <property type="term" value="F:DNA-binding transcription factor activity"/>
    <property type="evidence" value="ECO:0007669"/>
    <property type="project" value="TreeGrafter"/>
</dbReference>
<evidence type="ECO:0000313" key="4">
    <source>
        <dbReference type="EMBL" id="QPM92177.1"/>
    </source>
</evidence>
<dbReference type="InterPro" id="IPR036271">
    <property type="entry name" value="Tet_transcr_reg_TetR-rel_C_sf"/>
</dbReference>
<dbReference type="RefSeq" id="WP_119838106.1">
    <property type="nucleotide sequence ID" value="NZ_CP060436.1"/>
</dbReference>
<evidence type="ECO:0000256" key="3">
    <source>
        <dbReference type="ARBA" id="ARBA00023163"/>
    </source>
</evidence>
<keyword evidence="2" id="KW-0238">DNA-binding</keyword>
<gene>
    <name evidence="4" type="primary">betI_4</name>
    <name evidence="4" type="ORF">PSAL_034410</name>
</gene>
<keyword evidence="1" id="KW-0805">Transcription regulation</keyword>
<name>A0A418SK49_9RHOB</name>
<protein>
    <submittedName>
        <fullName evidence="4">HTH-type transcriptional regulator BetI</fullName>
    </submittedName>
</protein>
<dbReference type="InterPro" id="IPR025996">
    <property type="entry name" value="MT1864/Rv1816-like_C"/>
</dbReference>
<keyword evidence="5" id="KW-1185">Reference proteome</keyword>
<dbReference type="SUPFAM" id="SSF46689">
    <property type="entry name" value="Homeodomain-like"/>
    <property type="match status" value="1"/>
</dbReference>